<evidence type="ECO:0000256" key="2">
    <source>
        <dbReference type="ARBA" id="ARBA00004651"/>
    </source>
</evidence>
<evidence type="ECO:0000256" key="5">
    <source>
        <dbReference type="ARBA" id="ARBA00022679"/>
    </source>
</evidence>
<feature type="transmembrane region" description="Helical" evidence="11">
    <location>
        <begin position="43"/>
        <end position="63"/>
    </location>
</feature>
<dbReference type="InterPro" id="IPR003594">
    <property type="entry name" value="HATPase_dom"/>
</dbReference>
<dbReference type="SMART" id="SM00387">
    <property type="entry name" value="HATPase_c"/>
    <property type="match status" value="1"/>
</dbReference>
<sequence>MIKAIPLFLKEQWAFFSFYFLSLILVLWVFLMRGLNVAVFLDAFWFMTYLLVMVLAIKFYAWYKKQRALIHLKKETEVEELPEITSLSTTERTLMELLESAIKQKDEERESARLQNTDLKDYYALWAHQIKVPLSVLDLMNQTGTIDQKQTKEQLFLVNQYMEMLLSFIRLQDFNNDMNLKEISARSLVMKTLKNYKVWFIQKGLTLKVAESDFTFISDSKWLTFVLEQVIYNAIKYTKSGGLVITCTPDQKIVIEDSGIGIDASDLPQIFQKGYTGYNGRVQDNASGLGLYLVKSVIDKLGHNVHIESTVGVGTKVTIDCHQDALQS</sequence>
<protein>
    <recommendedName>
        <fullName evidence="3">histidine kinase</fullName>
        <ecNumber evidence="3">2.7.13.3</ecNumber>
    </recommendedName>
</protein>
<dbReference type="InterPro" id="IPR050351">
    <property type="entry name" value="BphY/WalK/GraS-like"/>
</dbReference>
<evidence type="ECO:0000256" key="3">
    <source>
        <dbReference type="ARBA" id="ARBA00012438"/>
    </source>
</evidence>
<dbReference type="PANTHER" id="PTHR45453">
    <property type="entry name" value="PHOSPHATE REGULON SENSOR PROTEIN PHOR"/>
    <property type="match status" value="1"/>
</dbReference>
<dbReference type="GO" id="GO:0016301">
    <property type="term" value="F:kinase activity"/>
    <property type="evidence" value="ECO:0007669"/>
    <property type="project" value="UniProtKB-KW"/>
</dbReference>
<evidence type="ECO:0000256" key="9">
    <source>
        <dbReference type="ARBA" id="ARBA00023012"/>
    </source>
</evidence>
<dbReference type="Gene3D" id="3.30.565.10">
    <property type="entry name" value="Histidine kinase-like ATPase, C-terminal domain"/>
    <property type="match status" value="1"/>
</dbReference>
<evidence type="ECO:0000256" key="10">
    <source>
        <dbReference type="ARBA" id="ARBA00023136"/>
    </source>
</evidence>
<comment type="subcellular location">
    <subcellularLocation>
        <location evidence="2">Cell membrane</location>
        <topology evidence="2">Multi-pass membrane protein</topology>
    </subcellularLocation>
</comment>
<feature type="transmembrane region" description="Helical" evidence="11">
    <location>
        <begin position="12"/>
        <end position="31"/>
    </location>
</feature>
<dbReference type="Pfam" id="PF02518">
    <property type="entry name" value="HATPase_c"/>
    <property type="match status" value="1"/>
</dbReference>
<comment type="caution">
    <text evidence="13">The sequence shown here is derived from an EMBL/GenBank/DDBJ whole genome shotgun (WGS) entry which is preliminary data.</text>
</comment>
<dbReference type="PANTHER" id="PTHR45453:SF2">
    <property type="entry name" value="HISTIDINE KINASE"/>
    <property type="match status" value="1"/>
</dbReference>
<dbReference type="PRINTS" id="PR00344">
    <property type="entry name" value="BCTRLSENSOR"/>
</dbReference>
<dbReference type="Proteomes" id="UP001523234">
    <property type="component" value="Unassembled WGS sequence"/>
</dbReference>
<keyword evidence="8 11" id="KW-1133">Transmembrane helix</keyword>
<evidence type="ECO:0000313" key="14">
    <source>
        <dbReference type="Proteomes" id="UP001523234"/>
    </source>
</evidence>
<evidence type="ECO:0000256" key="1">
    <source>
        <dbReference type="ARBA" id="ARBA00000085"/>
    </source>
</evidence>
<keyword evidence="7 13" id="KW-0418">Kinase</keyword>
<dbReference type="RefSeq" id="WP_252442915.1">
    <property type="nucleotide sequence ID" value="NZ_JAMWYK010000002.1"/>
</dbReference>
<dbReference type="InterPro" id="IPR004358">
    <property type="entry name" value="Sig_transdc_His_kin-like_C"/>
</dbReference>
<keyword evidence="6 11" id="KW-0812">Transmembrane</keyword>
<evidence type="ECO:0000256" key="6">
    <source>
        <dbReference type="ARBA" id="ARBA00022692"/>
    </source>
</evidence>
<organism evidence="13 14">
    <name type="scientific">Fructobacillus apis</name>
    <dbReference type="NCBI Taxonomy" id="2935017"/>
    <lineage>
        <taxon>Bacteria</taxon>
        <taxon>Bacillati</taxon>
        <taxon>Bacillota</taxon>
        <taxon>Bacilli</taxon>
        <taxon>Lactobacillales</taxon>
        <taxon>Lactobacillaceae</taxon>
        <taxon>Fructobacillus</taxon>
    </lineage>
</organism>
<keyword evidence="10 11" id="KW-0472">Membrane</keyword>
<dbReference type="PROSITE" id="PS50109">
    <property type="entry name" value="HIS_KIN"/>
    <property type="match status" value="1"/>
</dbReference>
<evidence type="ECO:0000256" key="11">
    <source>
        <dbReference type="SAM" id="Phobius"/>
    </source>
</evidence>
<keyword evidence="9" id="KW-0902">Two-component regulatory system</keyword>
<dbReference type="EC" id="2.7.13.3" evidence="3"/>
<dbReference type="InterPro" id="IPR005467">
    <property type="entry name" value="His_kinase_dom"/>
</dbReference>
<gene>
    <name evidence="13" type="ORF">NFX39_03185</name>
</gene>
<dbReference type="InterPro" id="IPR036890">
    <property type="entry name" value="HATPase_C_sf"/>
</dbReference>
<evidence type="ECO:0000313" key="13">
    <source>
        <dbReference type="EMBL" id="MCO0832094.1"/>
    </source>
</evidence>
<evidence type="ECO:0000256" key="4">
    <source>
        <dbReference type="ARBA" id="ARBA00022475"/>
    </source>
</evidence>
<keyword evidence="5" id="KW-0808">Transferase</keyword>
<evidence type="ECO:0000259" key="12">
    <source>
        <dbReference type="PROSITE" id="PS50109"/>
    </source>
</evidence>
<feature type="domain" description="Histidine kinase" evidence="12">
    <location>
        <begin position="125"/>
        <end position="325"/>
    </location>
</feature>
<accession>A0ABT0ZQ25</accession>
<proteinExistence type="predicted"/>
<name>A0ABT0ZQ25_9LACO</name>
<comment type="catalytic activity">
    <reaction evidence="1">
        <text>ATP + protein L-histidine = ADP + protein N-phospho-L-histidine.</text>
        <dbReference type="EC" id="2.7.13.3"/>
    </reaction>
</comment>
<evidence type="ECO:0000256" key="7">
    <source>
        <dbReference type="ARBA" id="ARBA00022777"/>
    </source>
</evidence>
<dbReference type="SUPFAM" id="SSF55874">
    <property type="entry name" value="ATPase domain of HSP90 chaperone/DNA topoisomerase II/histidine kinase"/>
    <property type="match status" value="1"/>
</dbReference>
<keyword evidence="14" id="KW-1185">Reference proteome</keyword>
<reference evidence="13 14" key="1">
    <citation type="submission" date="2022-06" db="EMBL/GenBank/DDBJ databases">
        <title>Fructobacillus taiwanensis sp. nov., isolated from the honeybee.</title>
        <authorList>
            <person name="Chen Y.-S."/>
            <person name="Wang L.-T."/>
            <person name="Lee Y.-S."/>
            <person name="Chang Y.-C."/>
            <person name="Wu H.-C."/>
            <person name="Liao C.-Y."/>
            <person name="Chen W.-H."/>
            <person name="Deng J.-N."/>
            <person name="Wang Y.-H."/>
        </authorList>
    </citation>
    <scope>NUCLEOTIDE SEQUENCE [LARGE SCALE GENOMIC DNA]</scope>
    <source>
        <strain evidence="13 14">W13</strain>
    </source>
</reference>
<evidence type="ECO:0000256" key="8">
    <source>
        <dbReference type="ARBA" id="ARBA00022989"/>
    </source>
</evidence>
<dbReference type="EMBL" id="JAMWYK010000002">
    <property type="protein sequence ID" value="MCO0832094.1"/>
    <property type="molecule type" value="Genomic_DNA"/>
</dbReference>
<keyword evidence="4" id="KW-1003">Cell membrane</keyword>